<dbReference type="AlphaFoldDB" id="A0A1L9R4Z9"/>
<gene>
    <name evidence="1" type="ORF">ASPWEDRAFT_177696</name>
</gene>
<dbReference type="VEuPathDB" id="FungiDB:ASPWEDRAFT_177696"/>
<name>A0A1L9R4Z9_ASPWE</name>
<reference evidence="2" key="1">
    <citation type="journal article" date="2017" name="Genome Biol.">
        <title>Comparative genomics reveals high biological diversity and specific adaptations in the industrially and medically important fungal genus Aspergillus.</title>
        <authorList>
            <person name="de Vries R.P."/>
            <person name="Riley R."/>
            <person name="Wiebenga A."/>
            <person name="Aguilar-Osorio G."/>
            <person name="Amillis S."/>
            <person name="Uchima C.A."/>
            <person name="Anderluh G."/>
            <person name="Asadollahi M."/>
            <person name="Askin M."/>
            <person name="Barry K."/>
            <person name="Battaglia E."/>
            <person name="Bayram O."/>
            <person name="Benocci T."/>
            <person name="Braus-Stromeyer S.A."/>
            <person name="Caldana C."/>
            <person name="Canovas D."/>
            <person name="Cerqueira G.C."/>
            <person name="Chen F."/>
            <person name="Chen W."/>
            <person name="Choi C."/>
            <person name="Clum A."/>
            <person name="Dos Santos R.A."/>
            <person name="Damasio A.R."/>
            <person name="Diallinas G."/>
            <person name="Emri T."/>
            <person name="Fekete E."/>
            <person name="Flipphi M."/>
            <person name="Freyberg S."/>
            <person name="Gallo A."/>
            <person name="Gournas C."/>
            <person name="Habgood R."/>
            <person name="Hainaut M."/>
            <person name="Harispe M.L."/>
            <person name="Henrissat B."/>
            <person name="Hilden K.S."/>
            <person name="Hope R."/>
            <person name="Hossain A."/>
            <person name="Karabika E."/>
            <person name="Karaffa L."/>
            <person name="Karanyi Z."/>
            <person name="Krasevec N."/>
            <person name="Kuo A."/>
            <person name="Kusch H."/>
            <person name="LaButti K."/>
            <person name="Lagendijk E.L."/>
            <person name="Lapidus A."/>
            <person name="Levasseur A."/>
            <person name="Lindquist E."/>
            <person name="Lipzen A."/>
            <person name="Logrieco A.F."/>
            <person name="MacCabe A."/>
            <person name="Maekelae M.R."/>
            <person name="Malavazi I."/>
            <person name="Melin P."/>
            <person name="Meyer V."/>
            <person name="Mielnichuk N."/>
            <person name="Miskei M."/>
            <person name="Molnar A.P."/>
            <person name="Mule G."/>
            <person name="Ngan C.Y."/>
            <person name="Orejas M."/>
            <person name="Orosz E."/>
            <person name="Ouedraogo J.P."/>
            <person name="Overkamp K.M."/>
            <person name="Park H.-S."/>
            <person name="Perrone G."/>
            <person name="Piumi F."/>
            <person name="Punt P.J."/>
            <person name="Ram A.F."/>
            <person name="Ramon A."/>
            <person name="Rauscher S."/>
            <person name="Record E."/>
            <person name="Riano-Pachon D.M."/>
            <person name="Robert V."/>
            <person name="Roehrig J."/>
            <person name="Ruller R."/>
            <person name="Salamov A."/>
            <person name="Salih N.S."/>
            <person name="Samson R.A."/>
            <person name="Sandor E."/>
            <person name="Sanguinetti M."/>
            <person name="Schuetze T."/>
            <person name="Sepcic K."/>
            <person name="Shelest E."/>
            <person name="Sherlock G."/>
            <person name="Sophianopoulou V."/>
            <person name="Squina F.M."/>
            <person name="Sun H."/>
            <person name="Susca A."/>
            <person name="Todd R.B."/>
            <person name="Tsang A."/>
            <person name="Unkles S.E."/>
            <person name="van de Wiele N."/>
            <person name="van Rossen-Uffink D."/>
            <person name="Oliveira J.V."/>
            <person name="Vesth T.C."/>
            <person name="Visser J."/>
            <person name="Yu J.-H."/>
            <person name="Zhou M."/>
            <person name="Andersen M.R."/>
            <person name="Archer D.B."/>
            <person name="Baker S.E."/>
            <person name="Benoit I."/>
            <person name="Brakhage A.A."/>
            <person name="Braus G.H."/>
            <person name="Fischer R."/>
            <person name="Frisvad J.C."/>
            <person name="Goldman G.H."/>
            <person name="Houbraken J."/>
            <person name="Oakley B."/>
            <person name="Pocsi I."/>
            <person name="Scazzocchio C."/>
            <person name="Seiboth B."/>
            <person name="vanKuyk P.A."/>
            <person name="Wortman J."/>
            <person name="Dyer P.S."/>
            <person name="Grigoriev I.V."/>
        </authorList>
    </citation>
    <scope>NUCLEOTIDE SEQUENCE [LARGE SCALE GENOMIC DNA]</scope>
    <source>
        <strain evidence="2">DTO 134E9</strain>
    </source>
</reference>
<dbReference type="OrthoDB" id="4494427at2759"/>
<keyword evidence="2" id="KW-1185">Reference proteome</keyword>
<dbReference type="STRING" id="1073089.A0A1L9R4Z9"/>
<dbReference type="Proteomes" id="UP000184383">
    <property type="component" value="Unassembled WGS sequence"/>
</dbReference>
<evidence type="ECO:0000313" key="1">
    <source>
        <dbReference type="EMBL" id="OJJ29963.1"/>
    </source>
</evidence>
<protein>
    <submittedName>
        <fullName evidence="1">Uncharacterized protein</fullName>
    </submittedName>
</protein>
<dbReference type="GeneID" id="63747548"/>
<dbReference type="EMBL" id="KV878218">
    <property type="protein sequence ID" value="OJJ29963.1"/>
    <property type="molecule type" value="Genomic_DNA"/>
</dbReference>
<accession>A0A1L9R4Z9</accession>
<sequence>MTQHTQDMAMAEIEEKISFPNEIWAMIAHFLPRMPNQPRWQPWVMHRHLNWTFKKAIEEYYIEHFLKRTSISLDCEETVLVGDEKRHMMKDMHFTGFGDAQGRFAVLQEDFEGERTWADVEFERDILLRLREFDEVGYHPYLVMTVEDGATDMLPMDLNKHYIQDKFSYIFDWRTYFCTLFDELRAVDELNRQIGMQNCVRLAGELHQEYPCTRAESTSPSAMVGLMRAAGTTKIGLDGRLHLIRRERRCRLGVKSGQLPPVRSNASRLLFERFVRQDEERVAHKLHALQMDCTSAGGYLEW</sequence>
<evidence type="ECO:0000313" key="2">
    <source>
        <dbReference type="Proteomes" id="UP000184383"/>
    </source>
</evidence>
<proteinExistence type="predicted"/>
<organism evidence="1 2">
    <name type="scientific">Aspergillus wentii DTO 134E9</name>
    <dbReference type="NCBI Taxonomy" id="1073089"/>
    <lineage>
        <taxon>Eukaryota</taxon>
        <taxon>Fungi</taxon>
        <taxon>Dikarya</taxon>
        <taxon>Ascomycota</taxon>
        <taxon>Pezizomycotina</taxon>
        <taxon>Eurotiomycetes</taxon>
        <taxon>Eurotiomycetidae</taxon>
        <taxon>Eurotiales</taxon>
        <taxon>Aspergillaceae</taxon>
        <taxon>Aspergillus</taxon>
        <taxon>Aspergillus subgen. Cremei</taxon>
    </lineage>
</organism>
<dbReference type="RefSeq" id="XP_040683640.1">
    <property type="nucleotide sequence ID" value="XM_040831700.1"/>
</dbReference>